<name>A0A9P9YMA0_9MUSC</name>
<protein>
    <submittedName>
        <fullName evidence="1">Uncharacterized protein</fullName>
    </submittedName>
</protein>
<reference evidence="1" key="1">
    <citation type="journal article" date="2023" name="Genome Biol. Evol.">
        <title>Long-read-based Genome Assembly of Drosophila gunungcola Reveals Fewer Chemosensory Genes in Flower-breeding Species.</title>
        <authorList>
            <person name="Negi A."/>
            <person name="Liao B.Y."/>
            <person name="Yeh S.D."/>
        </authorList>
    </citation>
    <scope>NUCLEOTIDE SEQUENCE</scope>
    <source>
        <strain evidence="1">Sukarami</strain>
    </source>
</reference>
<accession>A0A9P9YMA0</accession>
<dbReference type="AlphaFoldDB" id="A0A9P9YMA0"/>
<comment type="caution">
    <text evidence="1">The sequence shown here is derived from an EMBL/GenBank/DDBJ whole genome shotgun (WGS) entry which is preliminary data.</text>
</comment>
<keyword evidence="2" id="KW-1185">Reference proteome</keyword>
<evidence type="ECO:0000313" key="2">
    <source>
        <dbReference type="Proteomes" id="UP001059596"/>
    </source>
</evidence>
<gene>
    <name evidence="1" type="ORF">M5D96_007060</name>
</gene>
<dbReference type="Proteomes" id="UP001059596">
    <property type="component" value="Unassembled WGS sequence"/>
</dbReference>
<proteinExistence type="predicted"/>
<organism evidence="1 2">
    <name type="scientific">Drosophila gunungcola</name>
    <name type="common">fruit fly</name>
    <dbReference type="NCBI Taxonomy" id="103775"/>
    <lineage>
        <taxon>Eukaryota</taxon>
        <taxon>Metazoa</taxon>
        <taxon>Ecdysozoa</taxon>
        <taxon>Arthropoda</taxon>
        <taxon>Hexapoda</taxon>
        <taxon>Insecta</taxon>
        <taxon>Pterygota</taxon>
        <taxon>Neoptera</taxon>
        <taxon>Endopterygota</taxon>
        <taxon>Diptera</taxon>
        <taxon>Brachycera</taxon>
        <taxon>Muscomorpha</taxon>
        <taxon>Ephydroidea</taxon>
        <taxon>Drosophilidae</taxon>
        <taxon>Drosophila</taxon>
        <taxon>Sophophora</taxon>
    </lineage>
</organism>
<sequence>MCLCLCYSICVPRHFKHAKSEFESQSKSEFEFSSPDSRRTVKKKNKKIKRKSINAKIPKETILMDDI</sequence>
<evidence type="ECO:0000313" key="1">
    <source>
        <dbReference type="EMBL" id="KAI8039640.1"/>
    </source>
</evidence>
<dbReference type="EMBL" id="JAMKOV010000005">
    <property type="protein sequence ID" value="KAI8039640.1"/>
    <property type="molecule type" value="Genomic_DNA"/>
</dbReference>